<evidence type="ECO:0000256" key="1">
    <source>
        <dbReference type="ARBA" id="ARBA00022723"/>
    </source>
</evidence>
<dbReference type="GeneTree" id="ENSGT00940000159365"/>
<dbReference type="SUPFAM" id="SSF57756">
    <property type="entry name" value="Retrovirus zinc finger-like domains"/>
    <property type="match status" value="1"/>
</dbReference>
<dbReference type="GO" id="GO:0003676">
    <property type="term" value="F:nucleic acid binding"/>
    <property type="evidence" value="ECO:0007669"/>
    <property type="project" value="InterPro"/>
</dbReference>
<evidence type="ECO:0000313" key="7">
    <source>
        <dbReference type="Ensembl" id="ENSHCOP00000012585.1"/>
    </source>
</evidence>
<dbReference type="GO" id="GO:0006511">
    <property type="term" value="P:ubiquitin-dependent protein catabolic process"/>
    <property type="evidence" value="ECO:0007669"/>
    <property type="project" value="TreeGrafter"/>
</dbReference>
<evidence type="ECO:0000313" key="8">
    <source>
        <dbReference type="Proteomes" id="UP000264820"/>
    </source>
</evidence>
<name>A0A3Q3DHW0_HIPCM</name>
<dbReference type="InterPro" id="IPR001841">
    <property type="entry name" value="Znf_RING"/>
</dbReference>
<dbReference type="OMA" id="SVVIPCC"/>
<dbReference type="InterPro" id="IPR001878">
    <property type="entry name" value="Znf_CCHC"/>
</dbReference>
<evidence type="ECO:0008006" key="9">
    <source>
        <dbReference type="Google" id="ProtNLM"/>
    </source>
</evidence>
<evidence type="ECO:0000256" key="3">
    <source>
        <dbReference type="ARBA" id="ARBA00022833"/>
    </source>
</evidence>
<dbReference type="STRING" id="109280.ENSHCOP00000012585"/>
<dbReference type="PROSITE" id="PS50089">
    <property type="entry name" value="ZF_RING_2"/>
    <property type="match status" value="1"/>
</dbReference>
<dbReference type="Ensembl" id="ENSHCOT00000026987.1">
    <property type="protein sequence ID" value="ENSHCOP00000012585.1"/>
    <property type="gene ID" value="ENSHCOG00000015620.1"/>
</dbReference>
<dbReference type="InterPro" id="IPR033489">
    <property type="entry name" value="RBBP6"/>
</dbReference>
<dbReference type="PANTHER" id="PTHR15439:SF0">
    <property type="entry name" value="CELL DIVISION CYCLE AND APOPTOSIS REGULATOR PROTEIN 1-RELATED"/>
    <property type="match status" value="1"/>
</dbReference>
<dbReference type="CDD" id="cd16620">
    <property type="entry name" value="vRING-HC-C4C4_RBBP6"/>
    <property type="match status" value="1"/>
</dbReference>
<reference evidence="7" key="2">
    <citation type="submission" date="2025-09" db="UniProtKB">
        <authorList>
            <consortium name="Ensembl"/>
        </authorList>
    </citation>
    <scope>IDENTIFICATION</scope>
</reference>
<dbReference type="Proteomes" id="UP000264820">
    <property type="component" value="Unplaced"/>
</dbReference>
<dbReference type="PANTHER" id="PTHR15439">
    <property type="entry name" value="RETINOBLASTOMA-BINDING PROTEIN 6"/>
    <property type="match status" value="1"/>
</dbReference>
<evidence type="ECO:0000256" key="4">
    <source>
        <dbReference type="PROSITE-ProRule" id="PRU00047"/>
    </source>
</evidence>
<organism evidence="7 8">
    <name type="scientific">Hippocampus comes</name>
    <name type="common">Tiger tail seahorse</name>
    <dbReference type="NCBI Taxonomy" id="109280"/>
    <lineage>
        <taxon>Eukaryota</taxon>
        <taxon>Metazoa</taxon>
        <taxon>Chordata</taxon>
        <taxon>Craniata</taxon>
        <taxon>Vertebrata</taxon>
        <taxon>Euteleostomi</taxon>
        <taxon>Actinopterygii</taxon>
        <taxon>Neopterygii</taxon>
        <taxon>Teleostei</taxon>
        <taxon>Neoteleostei</taxon>
        <taxon>Acanthomorphata</taxon>
        <taxon>Syngnathiaria</taxon>
        <taxon>Syngnathiformes</taxon>
        <taxon>Syngnathoidei</taxon>
        <taxon>Syngnathidae</taxon>
        <taxon>Hippocampus</taxon>
    </lineage>
</organism>
<dbReference type="InterPro" id="IPR025829">
    <property type="entry name" value="Zn_knuckle_CX2CX3GHX4C"/>
</dbReference>
<evidence type="ECO:0000259" key="5">
    <source>
        <dbReference type="PROSITE" id="PS50089"/>
    </source>
</evidence>
<keyword evidence="8" id="KW-1185">Reference proteome</keyword>
<reference evidence="7" key="1">
    <citation type="submission" date="2025-08" db="UniProtKB">
        <authorList>
            <consortium name="Ensembl"/>
        </authorList>
    </citation>
    <scope>IDENTIFICATION</scope>
</reference>
<dbReference type="GO" id="GO:0006397">
    <property type="term" value="P:mRNA processing"/>
    <property type="evidence" value="ECO:0007669"/>
    <property type="project" value="InterPro"/>
</dbReference>
<dbReference type="InterPro" id="IPR036875">
    <property type="entry name" value="Znf_CCHC_sf"/>
</dbReference>
<keyword evidence="2 4" id="KW-0863">Zinc-finger</keyword>
<dbReference type="GO" id="GO:0008270">
    <property type="term" value="F:zinc ion binding"/>
    <property type="evidence" value="ECO:0007669"/>
    <property type="project" value="UniProtKB-KW"/>
</dbReference>
<dbReference type="Gene3D" id="3.30.40.10">
    <property type="entry name" value="Zinc/RING finger domain, C3HC4 (zinc finger)"/>
    <property type="match status" value="1"/>
</dbReference>
<dbReference type="GO" id="GO:0061630">
    <property type="term" value="F:ubiquitin protein ligase activity"/>
    <property type="evidence" value="ECO:0007669"/>
    <property type="project" value="InterPro"/>
</dbReference>
<evidence type="ECO:0000259" key="6">
    <source>
        <dbReference type="PROSITE" id="PS50158"/>
    </source>
</evidence>
<feature type="domain" description="RING-type" evidence="5">
    <location>
        <begin position="148"/>
        <end position="189"/>
    </location>
</feature>
<dbReference type="SMART" id="SM00184">
    <property type="entry name" value="RING"/>
    <property type="match status" value="1"/>
</dbReference>
<feature type="domain" description="CCHC-type" evidence="6">
    <location>
        <begin position="50"/>
        <end position="65"/>
    </location>
</feature>
<dbReference type="GO" id="GO:0016567">
    <property type="term" value="P:protein ubiquitination"/>
    <property type="evidence" value="ECO:0007669"/>
    <property type="project" value="InterPro"/>
</dbReference>
<dbReference type="Gene3D" id="4.10.60.10">
    <property type="entry name" value="Zinc finger, CCHC-type"/>
    <property type="match status" value="1"/>
</dbReference>
<keyword evidence="1" id="KW-0479">Metal-binding</keyword>
<dbReference type="InterPro" id="IPR013083">
    <property type="entry name" value="Znf_RING/FYVE/PHD"/>
</dbReference>
<dbReference type="GO" id="GO:0005634">
    <property type="term" value="C:nucleus"/>
    <property type="evidence" value="ECO:0007669"/>
    <property type="project" value="TreeGrafter"/>
</dbReference>
<dbReference type="Pfam" id="PF13923">
    <property type="entry name" value="zf-C3HC4_2"/>
    <property type="match status" value="1"/>
</dbReference>
<sequence length="208" mass="22914">MNSITVAMVNLAAADVSEDDKIKVVMNQSAYDPMTYNKKLGGVLPANYTCFRCGNAGHHIRKCPSAGDKNFDAPPKIKKSTGIPRSFMVEVDDPNIRGAMLTNCGRFAIPAIDAQAYAVGKKEKHPFLHQEESEPEDENIPVPEELQCLICRDLLVDSVVIPCCGNSYCDDCIRTTLLDSEEHICPTCHQSDVSPDTLIANKFLRQVK</sequence>
<dbReference type="AlphaFoldDB" id="A0A3Q3DHW0"/>
<dbReference type="SUPFAM" id="SSF57850">
    <property type="entry name" value="RING/U-box"/>
    <property type="match status" value="1"/>
</dbReference>
<proteinExistence type="predicted"/>
<accession>A0A3Q3DHW0</accession>
<protein>
    <recommendedName>
        <fullName evidence="9">RBBP6</fullName>
    </recommendedName>
</protein>
<dbReference type="Pfam" id="PF13696">
    <property type="entry name" value="zf-CCHC_2"/>
    <property type="match status" value="1"/>
</dbReference>
<keyword evidence="3" id="KW-0862">Zinc</keyword>
<evidence type="ECO:0000256" key="2">
    <source>
        <dbReference type="ARBA" id="ARBA00022771"/>
    </source>
</evidence>
<dbReference type="PROSITE" id="PS50158">
    <property type="entry name" value="ZF_CCHC"/>
    <property type="match status" value="1"/>
</dbReference>